<comment type="caution">
    <text evidence="2">The sequence shown here is derived from an EMBL/GenBank/DDBJ whole genome shotgun (WGS) entry which is preliminary data.</text>
</comment>
<keyword evidence="1" id="KW-0732">Signal</keyword>
<accession>A0A4D4JAI7</accession>
<dbReference type="AlphaFoldDB" id="A0A4D4JAI7"/>
<gene>
    <name evidence="2" type="ORF">GTS_53140</name>
</gene>
<feature type="signal peptide" evidence="1">
    <location>
        <begin position="1"/>
        <end position="19"/>
    </location>
</feature>
<protein>
    <recommendedName>
        <fullName evidence="4">IPT/TIG domain-containing protein</fullName>
    </recommendedName>
</protein>
<evidence type="ECO:0008006" key="4">
    <source>
        <dbReference type="Google" id="ProtNLM"/>
    </source>
</evidence>
<sequence>MLCAAAVAAGVAVTPVAVAPPPLGAAARTEDCLYVRPFFGAPTEQVTVFGCGFWPNESIEILLATSIRARSFTNGKGEFAQTVSIPGDEPLGARTVTATGLSSRKFARTTFQVANHF</sequence>
<name>A0A4D4JAI7_9PSEU</name>
<proteinExistence type="predicted"/>
<dbReference type="Proteomes" id="UP000298860">
    <property type="component" value="Unassembled WGS sequence"/>
</dbReference>
<feature type="chain" id="PRO_5038940160" description="IPT/TIG domain-containing protein" evidence="1">
    <location>
        <begin position="20"/>
        <end position="117"/>
    </location>
</feature>
<evidence type="ECO:0000256" key="1">
    <source>
        <dbReference type="SAM" id="SignalP"/>
    </source>
</evidence>
<keyword evidence="3" id="KW-1185">Reference proteome</keyword>
<reference evidence="3" key="1">
    <citation type="submission" date="2019-04" db="EMBL/GenBank/DDBJ databases">
        <title>Draft genome sequence of Pseudonocardiaceae bacterium SL3-2-4.</title>
        <authorList>
            <person name="Ningsih F."/>
            <person name="Yokota A."/>
            <person name="Sakai Y."/>
            <person name="Nanatani K."/>
            <person name="Yabe S."/>
            <person name="Oetari A."/>
            <person name="Sjamsuridzal W."/>
        </authorList>
    </citation>
    <scope>NUCLEOTIDE SEQUENCE [LARGE SCALE GENOMIC DNA]</scope>
    <source>
        <strain evidence="3">SL3-2-4</strain>
    </source>
</reference>
<organism evidence="2 3">
    <name type="scientific">Gandjariella thermophila</name>
    <dbReference type="NCBI Taxonomy" id="1931992"/>
    <lineage>
        <taxon>Bacteria</taxon>
        <taxon>Bacillati</taxon>
        <taxon>Actinomycetota</taxon>
        <taxon>Actinomycetes</taxon>
        <taxon>Pseudonocardiales</taxon>
        <taxon>Pseudonocardiaceae</taxon>
        <taxon>Gandjariella</taxon>
    </lineage>
</organism>
<evidence type="ECO:0000313" key="2">
    <source>
        <dbReference type="EMBL" id="GDY33681.1"/>
    </source>
</evidence>
<dbReference type="EMBL" id="BJFL01000051">
    <property type="protein sequence ID" value="GDY33681.1"/>
    <property type="molecule type" value="Genomic_DNA"/>
</dbReference>
<evidence type="ECO:0000313" key="3">
    <source>
        <dbReference type="Proteomes" id="UP000298860"/>
    </source>
</evidence>